<dbReference type="AlphaFoldDB" id="A0A433HUP3"/>
<organism evidence="2 3">
    <name type="scientific">Peribacillus cavernae</name>
    <dbReference type="NCBI Taxonomy" id="1674310"/>
    <lineage>
        <taxon>Bacteria</taxon>
        <taxon>Bacillati</taxon>
        <taxon>Bacillota</taxon>
        <taxon>Bacilli</taxon>
        <taxon>Bacillales</taxon>
        <taxon>Bacillaceae</taxon>
        <taxon>Peribacillus</taxon>
    </lineage>
</organism>
<dbReference type="OrthoDB" id="1399160at2"/>
<reference evidence="2 3" key="1">
    <citation type="submission" date="2018-12" db="EMBL/GenBank/DDBJ databases">
        <title>Bacillus chawlae sp. nov., Bacillus glennii sp. nov., and Bacillus saganii sp. nov. Isolated from the Vehicle Assembly Building at Kennedy Space Center where the Viking Spacecraft were Assembled.</title>
        <authorList>
            <person name="Seuylemezian A."/>
            <person name="Vaishampayan P."/>
        </authorList>
    </citation>
    <scope>NUCLEOTIDE SEQUENCE [LARGE SCALE GENOMIC DNA]</scope>
    <source>
        <strain evidence="2 3">L5</strain>
    </source>
</reference>
<evidence type="ECO:0000256" key="1">
    <source>
        <dbReference type="SAM" id="MobiDB-lite"/>
    </source>
</evidence>
<name>A0A433HUP3_9BACI</name>
<comment type="caution">
    <text evidence="2">The sequence shown here is derived from an EMBL/GenBank/DDBJ whole genome shotgun (WGS) entry which is preliminary data.</text>
</comment>
<gene>
    <name evidence="2" type="ORF">ELQ35_02380</name>
</gene>
<dbReference type="Proteomes" id="UP000267430">
    <property type="component" value="Unassembled WGS sequence"/>
</dbReference>
<sequence>MGDLDKKVQDQVEESGFKTERIEAENPADYAKAIDTYYAKVSGSLPQSVVVGSMDNSDFTLPAVNWISHMPEPLLYVKKDQVPQETIDALKKRNGEANIYLIGPESIVSGTVEKQLAQYGKVTRISGKDAYSNAIAFAKFKDKNTQFGWGITTPGHNVSFIPSGSKELAIASAPFSHAGKHAPLLWSDKEKMPSSVMSYVMSLQPKYKMSPAEGPYNHAWLTGDEKEFSKAAQAELDDMLEIVSESGQGHGGMNMDGMEGMDKNSEEKKDNSEMPGMNH</sequence>
<evidence type="ECO:0000313" key="2">
    <source>
        <dbReference type="EMBL" id="RUQ32060.1"/>
    </source>
</evidence>
<dbReference type="RefSeq" id="WP_126863260.1">
    <property type="nucleotide sequence ID" value="NZ_JAUSTX010000013.1"/>
</dbReference>
<accession>A0A433HUP3</accession>
<proteinExistence type="predicted"/>
<feature type="region of interest" description="Disordered" evidence="1">
    <location>
        <begin position="1"/>
        <end position="21"/>
    </location>
</feature>
<feature type="region of interest" description="Disordered" evidence="1">
    <location>
        <begin position="245"/>
        <end position="279"/>
    </location>
</feature>
<keyword evidence="3" id="KW-1185">Reference proteome</keyword>
<dbReference type="EMBL" id="RYZZ01000003">
    <property type="protein sequence ID" value="RUQ32060.1"/>
    <property type="molecule type" value="Genomic_DNA"/>
</dbReference>
<feature type="compositionally biased region" description="Basic and acidic residues" evidence="1">
    <location>
        <begin position="260"/>
        <end position="272"/>
    </location>
</feature>
<protein>
    <recommendedName>
        <fullName evidence="4">Cell wall-binding repeat-containing protein</fullName>
    </recommendedName>
</protein>
<evidence type="ECO:0000313" key="3">
    <source>
        <dbReference type="Proteomes" id="UP000267430"/>
    </source>
</evidence>
<evidence type="ECO:0008006" key="4">
    <source>
        <dbReference type="Google" id="ProtNLM"/>
    </source>
</evidence>